<reference evidence="2" key="4">
    <citation type="submission" date="2025-08" db="UniProtKB">
        <authorList>
            <consortium name="Ensembl"/>
        </authorList>
    </citation>
    <scope>IDENTIFICATION</scope>
</reference>
<proteinExistence type="predicted"/>
<dbReference type="Proteomes" id="UP000472240">
    <property type="component" value="Chromosome 10"/>
</dbReference>
<reference evidence="2" key="5">
    <citation type="submission" date="2025-09" db="UniProtKB">
        <authorList>
            <consortium name="Ensembl"/>
        </authorList>
    </citation>
    <scope>IDENTIFICATION</scope>
</reference>
<keyword evidence="3" id="KW-1185">Reference proteome</keyword>
<evidence type="ECO:0000313" key="3">
    <source>
        <dbReference type="Proteomes" id="UP000472240"/>
    </source>
</evidence>
<name>A0A671DSA2_RHIFE</name>
<evidence type="ECO:0000313" key="2">
    <source>
        <dbReference type="Ensembl" id="ENSRFEP00010002350.1"/>
    </source>
</evidence>
<accession>A0A671DSA2</accession>
<dbReference type="GeneTree" id="ENSGT00960000192491"/>
<reference evidence="2 3" key="1">
    <citation type="journal article" date="2015" name="Annu Rev Anim Biosci">
        <title>The Genome 10K Project: a way forward.</title>
        <authorList>
            <person name="Koepfli K.P."/>
            <person name="Paten B."/>
            <person name="O'Brien S.J."/>
            <person name="Koepfli K.P."/>
            <person name="Paten B."/>
            <person name="Antunes A."/>
            <person name="Belov K."/>
            <person name="Bustamante C."/>
            <person name="Castoe T.A."/>
            <person name="Clawson H."/>
            <person name="Crawford A.J."/>
            <person name="Diekhans M."/>
            <person name="Distel D."/>
            <person name="Durbin R."/>
            <person name="Earl D."/>
            <person name="Fujita M.K."/>
            <person name="Gamble T."/>
            <person name="Georges A."/>
            <person name="Gemmell N."/>
            <person name="Gilbert M.T."/>
            <person name="Graves J.M."/>
            <person name="Green R.E."/>
            <person name="Hickey G."/>
            <person name="Jarvis E.D."/>
            <person name="Johnson W."/>
            <person name="Komissarov A."/>
            <person name="Korf I."/>
            <person name="Kuhn R."/>
            <person name="Larkin D.M."/>
            <person name="Lewin H."/>
            <person name="Lopez J.V."/>
            <person name="Ma J."/>
            <person name="Marques-Bonet T."/>
            <person name="Miller W."/>
            <person name="Murphy R."/>
            <person name="Pevzner P."/>
            <person name="Shapiro B."/>
            <person name="Steiner C."/>
            <person name="Tamazian G."/>
            <person name="Venkatesh B."/>
            <person name="Wang J."/>
            <person name="Wayne R."/>
            <person name="Wiley E."/>
            <person name="Yang H."/>
            <person name="Zhang G."/>
            <person name="Haussler D."/>
            <person name="Ryder O."/>
            <person name="O'Brien S.J."/>
        </authorList>
    </citation>
    <scope>NUCLEOTIDE SEQUENCE</scope>
</reference>
<reference evidence="2 3" key="2">
    <citation type="journal article" date="2018" name="Annu Rev Anim Biosci">
        <title>Bat Biology, Genomes, and the Bat1K Project: To Generate Chromosome-Level Genomes for All Living Bat Species.</title>
        <authorList>
            <person name="Teeling E.C."/>
            <person name="Vernes S.C."/>
            <person name="Davalos L.M."/>
            <person name="Ray D.A."/>
            <person name="Gilbert M.T.P."/>
            <person name="Myers E."/>
        </authorList>
    </citation>
    <scope>NUCLEOTIDE SEQUENCE</scope>
</reference>
<protein>
    <submittedName>
        <fullName evidence="2">Uncharacterized protein</fullName>
    </submittedName>
</protein>
<dbReference type="Pfam" id="PF18782">
    <property type="entry name" value="NAD2"/>
    <property type="match status" value="1"/>
</dbReference>
<evidence type="ECO:0000256" key="1">
    <source>
        <dbReference type="SAM" id="MobiDB-lite"/>
    </source>
</evidence>
<dbReference type="Ensembl" id="ENSRFET00010002591.1">
    <property type="protein sequence ID" value="ENSRFEP00010002350.1"/>
    <property type="gene ID" value="ENSRFEG00010001719.1"/>
</dbReference>
<organism evidence="2 3">
    <name type="scientific">Rhinolophus ferrumequinum</name>
    <name type="common">Greater horseshoe bat</name>
    <dbReference type="NCBI Taxonomy" id="59479"/>
    <lineage>
        <taxon>Eukaryota</taxon>
        <taxon>Metazoa</taxon>
        <taxon>Chordata</taxon>
        <taxon>Craniata</taxon>
        <taxon>Vertebrata</taxon>
        <taxon>Euteleostomi</taxon>
        <taxon>Mammalia</taxon>
        <taxon>Eutheria</taxon>
        <taxon>Laurasiatheria</taxon>
        <taxon>Chiroptera</taxon>
        <taxon>Yinpterochiroptera</taxon>
        <taxon>Rhinolophoidea</taxon>
        <taxon>Rhinolophidae</taxon>
        <taxon>Rhinolophinae</taxon>
        <taxon>Rhinolophus</taxon>
    </lineage>
</organism>
<reference evidence="3" key="3">
    <citation type="submission" date="2018-12" db="EMBL/GenBank/DDBJ databases">
        <title>G10K-VGP greater horseshoe bat female genome, primary haplotype.</title>
        <authorList>
            <person name="Teeling E."/>
            <person name="Myers G."/>
            <person name="Vernes S."/>
            <person name="Pippel M."/>
            <person name="Winkler S."/>
            <person name="Fedrigo O."/>
            <person name="Rhie A."/>
            <person name="Koren S."/>
            <person name="Phillippy A."/>
            <person name="Lewin H."/>
            <person name="Damas J."/>
            <person name="Howe K."/>
            <person name="Mountcastle J."/>
            <person name="Jarvis E.D."/>
        </authorList>
    </citation>
    <scope>NUCLEOTIDE SEQUENCE [LARGE SCALE GENOMIC DNA]</scope>
</reference>
<dbReference type="AlphaFoldDB" id="A0A671DSA2"/>
<dbReference type="InParanoid" id="A0A671DSA2"/>
<feature type="region of interest" description="Disordered" evidence="1">
    <location>
        <begin position="72"/>
        <end position="92"/>
    </location>
</feature>
<dbReference type="Gene3D" id="3.40.140.10">
    <property type="entry name" value="Cytidine Deaminase, domain 2"/>
    <property type="match status" value="1"/>
</dbReference>
<sequence length="247" mass="27622">RGRACPGHRLGLGAGVGWRGLQPALPRGAGPLSCSLQQGLSHPPLSALTTFTFPLQSQWVLLHRGVCLHQRSSSAQREGPGKRGGGCDPEQTLTRALTSLGPKQEVGGASAERAGRCLDKGLSKAGPLGEEMDLQYLREEAEAWLEYYIQKPWTRNPMEQLYRDYFYFHFYNLPNPRCRLGCYICYQVEGTQTHLPMPLKKGVFENQVWAPLYPHQRQELSPGMMRKTTIRKMPDASSHTLSYILGL</sequence>